<keyword evidence="1" id="KW-0413">Isomerase</keyword>
<reference evidence="1" key="2">
    <citation type="submission" date="2015-06" db="EMBL/GenBank/DDBJ databases">
        <authorList>
            <person name="Radhakrishnan R."/>
            <person name="Underwood A."/>
            <person name="Al-Shahib A."/>
        </authorList>
    </citation>
    <scope>NUCLEOTIDE SEQUENCE</scope>
    <source>
        <strain evidence="1">P19_London_7_VIM_2_05_10</strain>
    </source>
</reference>
<organism evidence="1 3">
    <name type="scientific">Pseudomonas aeruginosa</name>
    <dbReference type="NCBI Taxonomy" id="287"/>
    <lineage>
        <taxon>Bacteria</taxon>
        <taxon>Pseudomonadati</taxon>
        <taxon>Pseudomonadota</taxon>
        <taxon>Gammaproteobacteria</taxon>
        <taxon>Pseudomonadales</taxon>
        <taxon>Pseudomonadaceae</taxon>
        <taxon>Pseudomonas</taxon>
    </lineage>
</organism>
<dbReference type="Gene3D" id="3.30.429.10">
    <property type="entry name" value="Macrophage Migration Inhibitory Factor"/>
    <property type="match status" value="1"/>
</dbReference>
<reference evidence="3" key="1">
    <citation type="submission" date="2015-06" db="EMBL/GenBank/DDBJ databases">
        <authorList>
            <person name="Radhakrishnan Rajesh"/>
            <person name="Underwood Anthony"/>
            <person name="Al-Shahib Ali"/>
        </authorList>
    </citation>
    <scope>NUCLEOTIDE SEQUENCE [LARGE SCALE GENOMIC DNA]</scope>
    <source>
        <strain evidence="3">P19_London_7_VIM_2_05_10</strain>
    </source>
</reference>
<accession>A0A1S1BW82</accession>
<dbReference type="PANTHER" id="PTHR37950">
    <property type="entry name" value="4-HYDROXYPHENYLACETATE CATABOLISM PROTEIN"/>
    <property type="match status" value="1"/>
</dbReference>
<dbReference type="InterPro" id="IPR004220">
    <property type="entry name" value="5-COMe_2-OHmuconate_Isoase"/>
</dbReference>
<sequence length="123" mass="13113">MPHLVIEATANLRLETSPGELLEQANAALFASGQFGEADIKSRFVTLEAYRQGTAAVERAYLHACLSILDGRDAATRQALGEVLGEVLAGAVAGGGEEGVQVSVEVREMERASYAKRVVARQR</sequence>
<dbReference type="AlphaFoldDB" id="A0A0C6EVS8"/>
<name>A0A0C6EVS8_PSEAI</name>
<dbReference type="Proteomes" id="UP000045039">
    <property type="component" value="Unassembled WGS sequence"/>
</dbReference>
<dbReference type="PANTHER" id="PTHR37950:SF1">
    <property type="entry name" value="4-HYDROXYPHENYLACETATE CATABOLISM PROTEIN"/>
    <property type="match status" value="1"/>
</dbReference>
<reference evidence="2 4" key="3">
    <citation type="submission" date="2017-05" db="EMBL/GenBank/DDBJ databases">
        <authorList>
            <person name="Song R."/>
            <person name="Chenine A.L."/>
            <person name="Ruprecht R.M."/>
        </authorList>
    </citation>
    <scope>NUCLEOTIDE SEQUENCE [LARGE SCALE GENOMIC DNA]</scope>
    <source>
        <strain evidence="2 4">S567_C10_BS</strain>
    </source>
</reference>
<protein>
    <submittedName>
        <fullName evidence="1">5-carboxymethyl-2-hydroxymuconate Delta-isomerase</fullName>
        <ecNumber evidence="1">5.3.3.10</ecNumber>
    </submittedName>
    <submittedName>
        <fullName evidence="2">5-carboxymethyl-2-hydroxymuconate isomerase</fullName>
    </submittedName>
</protein>
<comment type="caution">
    <text evidence="1">The sequence shown here is derived from an EMBL/GenBank/DDBJ whole genome shotgun (WGS) entry which is preliminary data.</text>
</comment>
<dbReference type="Proteomes" id="UP000194857">
    <property type="component" value="Unassembled WGS sequence"/>
</dbReference>
<accession>A0A0C6EVS8</accession>
<dbReference type="GO" id="GO:0008704">
    <property type="term" value="F:5-carboxymethyl-2-hydroxymuconate delta-isomerase activity"/>
    <property type="evidence" value="ECO:0007669"/>
    <property type="project" value="UniProtKB-EC"/>
</dbReference>
<evidence type="ECO:0000313" key="1">
    <source>
        <dbReference type="EMBL" id="CRP34649.1"/>
    </source>
</evidence>
<evidence type="ECO:0000313" key="3">
    <source>
        <dbReference type="Proteomes" id="UP000045039"/>
    </source>
</evidence>
<gene>
    <name evidence="1" type="primary">hpcD_2</name>
    <name evidence="2" type="ORF">CAZ10_30990</name>
    <name evidence="1" type="ORF">PAERUG_P19_London_7_VIM_2_05_10_04175</name>
</gene>
<dbReference type="CDD" id="cd00580">
    <property type="entry name" value="CHMI"/>
    <property type="match status" value="1"/>
</dbReference>
<dbReference type="InterPro" id="IPR014347">
    <property type="entry name" value="Tautomerase/MIF_sf"/>
</dbReference>
<proteinExistence type="predicted"/>
<evidence type="ECO:0000313" key="4">
    <source>
        <dbReference type="Proteomes" id="UP000194857"/>
    </source>
</evidence>
<dbReference type="EMBL" id="NFFZ01000024">
    <property type="protein sequence ID" value="OTI55978.1"/>
    <property type="molecule type" value="Genomic_DNA"/>
</dbReference>
<dbReference type="SUPFAM" id="SSF55331">
    <property type="entry name" value="Tautomerase/MIF"/>
    <property type="match status" value="1"/>
</dbReference>
<dbReference type="Pfam" id="PF02962">
    <property type="entry name" value="CHMI"/>
    <property type="match status" value="1"/>
</dbReference>
<dbReference type="EMBL" id="CVVU01000217">
    <property type="protein sequence ID" value="CRP34649.1"/>
    <property type="molecule type" value="Genomic_DNA"/>
</dbReference>
<dbReference type="RefSeq" id="WP_003139776.1">
    <property type="nucleotide sequence ID" value="NZ_AP014651.1"/>
</dbReference>
<evidence type="ECO:0000313" key="2">
    <source>
        <dbReference type="EMBL" id="OTI55978.1"/>
    </source>
</evidence>
<dbReference type="EC" id="5.3.3.10" evidence="1"/>